<dbReference type="InterPro" id="IPR038506">
    <property type="entry name" value="GLE1-like_sf"/>
</dbReference>
<reference evidence="3 4" key="1">
    <citation type="journal article" date="2023" name="G3 (Bethesda)">
        <title>A chromosome-length genome assembly and annotation of blackberry (Rubus argutus, cv. 'Hillquist').</title>
        <authorList>
            <person name="Bruna T."/>
            <person name="Aryal R."/>
            <person name="Dudchenko O."/>
            <person name="Sargent D.J."/>
            <person name="Mead D."/>
            <person name="Buti M."/>
            <person name="Cavallini A."/>
            <person name="Hytonen T."/>
            <person name="Andres J."/>
            <person name="Pham M."/>
            <person name="Weisz D."/>
            <person name="Mascagni F."/>
            <person name="Usai G."/>
            <person name="Natali L."/>
            <person name="Bassil N."/>
            <person name="Fernandez G.E."/>
            <person name="Lomsadze A."/>
            <person name="Armour M."/>
            <person name="Olukolu B."/>
            <person name="Poorten T."/>
            <person name="Britton C."/>
            <person name="Davik J."/>
            <person name="Ashrafi H."/>
            <person name="Aiden E.L."/>
            <person name="Borodovsky M."/>
            <person name="Worthington M."/>
        </authorList>
    </citation>
    <scope>NUCLEOTIDE SEQUENCE [LARGE SCALE GENOMIC DNA]</scope>
    <source>
        <strain evidence="3">PI 553951</strain>
    </source>
</reference>
<sequence length="678" mass="76922">MCASPVSKIFIDVLSKYCGEASRGVDFWIDSLEESALIVGWKHNLSYTFADLCCSKPNLNSTDLKFSRRGSSIDYRSKYLAAYLYYDLCERLAANGRLIDAFLCASLAAGFRVELYTKIFDEKSQGVLTQLWSLETVPSDSQSFYLSPWNVLKCFLETLLQVGTMHEMNGNEEDAIITLESGEELSNTYSLPIFEILFSSALGKLRRKGTSDEMGKEKSERASECFEDFKYFFSYSVPEISVSYSVDKVSEYEMCICNKKGCWQCIPLDVMSSGLVQNFVDLKCKFVCRRLCLGLLARSGNYCEYHEMSNSILQRTSILLNRGQVLDTSVNDWESYLPLLVNDVPGDSLSIERAELLHYIYCWKIPAHEPIHDFVQEDELLLLLQAFVLCREVPELFQEVKLMLFLISIIFHYTCFFIIFSGLAPASVAQLKKFVEDFFTSLPRATTIICISLLDSSIAGLLQPFIGSGPAAWILVSCLRFRKAPTVLFLRVQNVRRILHQVRSLLFGSNQKANLDPSGSVPQLPRSKFPGPGTRPQTSPPLPIISTLISDLFWSRLPLFFGYPVVACSWNFAVKTVPKHYSRSAFESNEAYYKALGFQEDEGKIESVDSYLTWLESYMKLYGAIVQTEIDNVHGLKEGWAWLARFVNFQPTDILLLHSQHSYIWQGLLSSESTEINS</sequence>
<keyword evidence="2" id="KW-1133">Transmembrane helix</keyword>
<dbReference type="Proteomes" id="UP001457282">
    <property type="component" value="Unassembled WGS sequence"/>
</dbReference>
<evidence type="ECO:0000256" key="2">
    <source>
        <dbReference type="SAM" id="Phobius"/>
    </source>
</evidence>
<accession>A0AAW1VNT9</accession>
<protein>
    <submittedName>
        <fullName evidence="3">Uncharacterized protein</fullName>
    </submittedName>
</protein>
<comment type="caution">
    <text evidence="3">The sequence shown here is derived from an EMBL/GenBank/DDBJ whole genome shotgun (WGS) entry which is preliminary data.</text>
</comment>
<keyword evidence="2" id="KW-0472">Membrane</keyword>
<dbReference type="GO" id="GO:0051307">
    <property type="term" value="P:meiotic chromosome separation"/>
    <property type="evidence" value="ECO:0007669"/>
    <property type="project" value="TreeGrafter"/>
</dbReference>
<dbReference type="InterPro" id="IPR012476">
    <property type="entry name" value="GLE1"/>
</dbReference>
<dbReference type="GO" id="GO:0005737">
    <property type="term" value="C:cytoplasm"/>
    <property type="evidence" value="ECO:0007669"/>
    <property type="project" value="TreeGrafter"/>
</dbReference>
<feature type="transmembrane region" description="Helical" evidence="2">
    <location>
        <begin position="402"/>
        <end position="424"/>
    </location>
</feature>
<evidence type="ECO:0000313" key="3">
    <source>
        <dbReference type="EMBL" id="KAK9903848.1"/>
    </source>
</evidence>
<keyword evidence="4" id="KW-1185">Reference proteome</keyword>
<dbReference type="GO" id="GO:0006508">
    <property type="term" value="P:proteolysis"/>
    <property type="evidence" value="ECO:0007669"/>
    <property type="project" value="InterPro"/>
</dbReference>
<evidence type="ECO:0000313" key="4">
    <source>
        <dbReference type="Proteomes" id="UP001457282"/>
    </source>
</evidence>
<dbReference type="EMBL" id="JBEDUW010000206">
    <property type="protein sequence ID" value="KAK9903848.1"/>
    <property type="molecule type" value="Genomic_DNA"/>
</dbReference>
<keyword evidence="2" id="KW-0812">Transmembrane</keyword>
<dbReference type="Gene3D" id="1.25.40.510">
    <property type="entry name" value="GLE1-like"/>
    <property type="match status" value="1"/>
</dbReference>
<name>A0AAW1VNT9_RUBAR</name>
<dbReference type="GO" id="GO:0004197">
    <property type="term" value="F:cysteine-type endopeptidase activity"/>
    <property type="evidence" value="ECO:0007669"/>
    <property type="project" value="InterPro"/>
</dbReference>
<dbReference type="GO" id="GO:0016973">
    <property type="term" value="P:poly(A)+ mRNA export from nucleus"/>
    <property type="evidence" value="ECO:0007669"/>
    <property type="project" value="InterPro"/>
</dbReference>
<feature type="region of interest" description="Disordered" evidence="1">
    <location>
        <begin position="515"/>
        <end position="540"/>
    </location>
</feature>
<dbReference type="Pfam" id="PF07817">
    <property type="entry name" value="GLE1"/>
    <property type="match status" value="1"/>
</dbReference>
<dbReference type="GO" id="GO:0005643">
    <property type="term" value="C:nuclear pore"/>
    <property type="evidence" value="ECO:0007669"/>
    <property type="project" value="InterPro"/>
</dbReference>
<proteinExistence type="predicted"/>
<gene>
    <name evidence="3" type="ORF">M0R45_000888</name>
</gene>
<organism evidence="3 4">
    <name type="scientific">Rubus argutus</name>
    <name type="common">Southern blackberry</name>
    <dbReference type="NCBI Taxonomy" id="59490"/>
    <lineage>
        <taxon>Eukaryota</taxon>
        <taxon>Viridiplantae</taxon>
        <taxon>Streptophyta</taxon>
        <taxon>Embryophyta</taxon>
        <taxon>Tracheophyta</taxon>
        <taxon>Spermatophyta</taxon>
        <taxon>Magnoliopsida</taxon>
        <taxon>eudicotyledons</taxon>
        <taxon>Gunneridae</taxon>
        <taxon>Pentapetalae</taxon>
        <taxon>rosids</taxon>
        <taxon>fabids</taxon>
        <taxon>Rosales</taxon>
        <taxon>Rosaceae</taxon>
        <taxon>Rosoideae</taxon>
        <taxon>Rosoideae incertae sedis</taxon>
        <taxon>Rubus</taxon>
    </lineage>
</organism>
<dbReference type="PANTHER" id="PTHR12792">
    <property type="entry name" value="EXTRA SPINDLE POLES 1-RELATED"/>
    <property type="match status" value="1"/>
</dbReference>
<dbReference type="GO" id="GO:0072686">
    <property type="term" value="C:mitotic spindle"/>
    <property type="evidence" value="ECO:0007669"/>
    <property type="project" value="TreeGrafter"/>
</dbReference>
<evidence type="ECO:0000256" key="1">
    <source>
        <dbReference type="SAM" id="MobiDB-lite"/>
    </source>
</evidence>
<dbReference type="InterPro" id="IPR005314">
    <property type="entry name" value="Peptidase_C50"/>
</dbReference>
<dbReference type="AlphaFoldDB" id="A0AAW1VNT9"/>
<dbReference type="PANTHER" id="PTHR12792:SF0">
    <property type="entry name" value="SEPARIN"/>
    <property type="match status" value="1"/>
</dbReference>